<keyword evidence="2" id="KW-1185">Reference proteome</keyword>
<accession>A0A371H7W4</accession>
<gene>
    <name evidence="1" type="primary">POL</name>
    <name evidence="1" type="ORF">CR513_18134</name>
</gene>
<sequence length="555" mass="63542">MELKPLTSHLKYAYLDREQQLPVIIANNLHQEQEDKLLEVLRQHKKAIGWKLADLPGINPSICMHRILMEEEIKPIRQQQRRLNPTLLDVVQKEVTKLLVVGIIYPILDSQWVSPMQVVPKKTGMTVMKNQQDELVPTRIQNSWRVCIDYRRLNLATRKDHFPLPFIDQMLEKLAICKYISHLKTNTKRPSLAHLHLSALSRNQAGLISIEIISAQSLSRATRPLPRRRSCSAGTAYCWSSQIIGTLGCWLQAASSGLPEMERCLGWALSVVAVGKVVLGIAESAADNLLAFDKYSVWIRIVELRMAPDSVLAEMAASHGAGYQMADSDTAISRTEIHLWLQRSLLDLTRFLEGWGTYQWGAPRKYICHTLSLPWLSLTEILDQQLFADLMVWTGGTKFVEPSPVLVQSFSCMLPYPIYLITDGSSSECQKELLQECVLHISPSVEKYWLKIQLILRCSIKGEWERLHFDTRDSTSLNLAHENTKELVVPGNVANLIRLSNFRTPVLSPYQPWESYGNRQRFINYHIKELRNRYLISWQGLNSELILGYRLTIIK</sequence>
<dbReference type="InterPro" id="IPR043502">
    <property type="entry name" value="DNA/RNA_pol_sf"/>
</dbReference>
<proteinExistence type="predicted"/>
<dbReference type="Proteomes" id="UP000257109">
    <property type="component" value="Unassembled WGS sequence"/>
</dbReference>
<comment type="caution">
    <text evidence="1">The sequence shown here is derived from an EMBL/GenBank/DDBJ whole genome shotgun (WGS) entry which is preliminary data.</text>
</comment>
<dbReference type="PANTHER" id="PTHR24559:SF444">
    <property type="entry name" value="REVERSE TRANSCRIPTASE DOMAIN-CONTAINING PROTEIN"/>
    <property type="match status" value="1"/>
</dbReference>
<reference evidence="1" key="1">
    <citation type="submission" date="2018-05" db="EMBL/GenBank/DDBJ databases">
        <title>Draft genome of Mucuna pruriens seed.</title>
        <authorList>
            <person name="Nnadi N.E."/>
            <person name="Vos R."/>
            <person name="Hasami M.H."/>
            <person name="Devisetty U.K."/>
            <person name="Aguiy J.C."/>
        </authorList>
    </citation>
    <scope>NUCLEOTIDE SEQUENCE [LARGE SCALE GENOMIC DNA]</scope>
    <source>
        <strain evidence="1">JCA_2017</strain>
    </source>
</reference>
<dbReference type="Gene3D" id="3.10.10.10">
    <property type="entry name" value="HIV Type 1 Reverse Transcriptase, subunit A, domain 1"/>
    <property type="match status" value="1"/>
</dbReference>
<dbReference type="SUPFAM" id="SSF56672">
    <property type="entry name" value="DNA/RNA polymerases"/>
    <property type="match status" value="1"/>
</dbReference>
<dbReference type="AlphaFoldDB" id="A0A371H7W4"/>
<feature type="non-terminal residue" evidence="1">
    <location>
        <position position="1"/>
    </location>
</feature>
<dbReference type="EMBL" id="QJKJ01003346">
    <property type="protein sequence ID" value="RDX98892.1"/>
    <property type="molecule type" value="Genomic_DNA"/>
</dbReference>
<evidence type="ECO:0000313" key="1">
    <source>
        <dbReference type="EMBL" id="RDX98892.1"/>
    </source>
</evidence>
<protein>
    <submittedName>
        <fullName evidence="1">Retrovirus-related Pol polyprotein</fullName>
    </submittedName>
</protein>
<name>A0A371H7W4_MUCPR</name>
<organism evidence="1 2">
    <name type="scientific">Mucuna pruriens</name>
    <name type="common">Velvet bean</name>
    <name type="synonym">Dolichos pruriens</name>
    <dbReference type="NCBI Taxonomy" id="157652"/>
    <lineage>
        <taxon>Eukaryota</taxon>
        <taxon>Viridiplantae</taxon>
        <taxon>Streptophyta</taxon>
        <taxon>Embryophyta</taxon>
        <taxon>Tracheophyta</taxon>
        <taxon>Spermatophyta</taxon>
        <taxon>Magnoliopsida</taxon>
        <taxon>eudicotyledons</taxon>
        <taxon>Gunneridae</taxon>
        <taxon>Pentapetalae</taxon>
        <taxon>rosids</taxon>
        <taxon>fabids</taxon>
        <taxon>Fabales</taxon>
        <taxon>Fabaceae</taxon>
        <taxon>Papilionoideae</taxon>
        <taxon>50 kb inversion clade</taxon>
        <taxon>NPAAA clade</taxon>
        <taxon>indigoferoid/millettioid clade</taxon>
        <taxon>Phaseoleae</taxon>
        <taxon>Mucuna</taxon>
    </lineage>
</organism>
<evidence type="ECO:0000313" key="2">
    <source>
        <dbReference type="Proteomes" id="UP000257109"/>
    </source>
</evidence>
<dbReference type="InterPro" id="IPR053134">
    <property type="entry name" value="RNA-dir_DNA_polymerase"/>
</dbReference>
<dbReference type="OrthoDB" id="1432245at2759"/>
<dbReference type="PANTHER" id="PTHR24559">
    <property type="entry name" value="TRANSPOSON TY3-I GAG-POL POLYPROTEIN"/>
    <property type="match status" value="1"/>
</dbReference>